<dbReference type="GO" id="GO:0000155">
    <property type="term" value="F:phosphorelay sensor kinase activity"/>
    <property type="evidence" value="ECO:0007669"/>
    <property type="project" value="InterPro"/>
</dbReference>
<feature type="transmembrane region" description="Helical" evidence="6">
    <location>
        <begin position="183"/>
        <end position="204"/>
    </location>
</feature>
<dbReference type="PANTHER" id="PTHR43304:SF1">
    <property type="entry name" value="PAC DOMAIN-CONTAINING PROTEIN"/>
    <property type="match status" value="1"/>
</dbReference>
<dbReference type="OrthoDB" id="9124519at2"/>
<evidence type="ECO:0000256" key="5">
    <source>
        <dbReference type="ARBA" id="ARBA00022777"/>
    </source>
</evidence>
<dbReference type="SUPFAM" id="SSF55874">
    <property type="entry name" value="ATPase domain of HSP90 chaperone/DNA topoisomerase II/histidine kinase"/>
    <property type="match status" value="1"/>
</dbReference>
<name>A0A0C1LLW1_9BACT</name>
<dbReference type="InterPro" id="IPR036890">
    <property type="entry name" value="HATPase_C_sf"/>
</dbReference>
<sequence>MKKSNFIYLIIGFSLALLVMSILSIISYKRLTSFILFSDQIEHTFKVLDVVERVGSSAREAESSLRGYVLTRDSTYLTPLFLAHTTLPPMLDSLAVLVREDKMQLMRLSLLRHNLNLRLKVLESTIPMVNDGTYDSVLVDKMASGRRLMEDFKGVLNQMTAAEKKLLASRFTQKEMYQQMTPYAFRQVFIVVGLVCLLLFILLLRELFERIKSQNALQQQVMALKQSYAELAQLAFAASHDLQEPVRKIRMFTDRVIIKQKNKLDNEGQMLLGRLDASASRLQGMLEDISDFMTLIDSSEEKELVSINKIIEEVIDLFDAELHSKLAKINISPLPVLEVYPSQVRALFRAMFDNSLKFAHPQRPPQIDVTSRYLEEKEVDAFLQPHLSKAYLAITISDNGIGFDNRFSEKIFQLFRRLHPNDTYTGKGIGLAICQRVMANHNGFIAAEGLPDQGASFTLFFPKG</sequence>
<keyword evidence="3" id="KW-0597">Phosphoprotein</keyword>
<dbReference type="InterPro" id="IPR003661">
    <property type="entry name" value="HisK_dim/P_dom"/>
</dbReference>
<organism evidence="8 9">
    <name type="scientific">Flavihumibacter solisilvae</name>
    <dbReference type="NCBI Taxonomy" id="1349421"/>
    <lineage>
        <taxon>Bacteria</taxon>
        <taxon>Pseudomonadati</taxon>
        <taxon>Bacteroidota</taxon>
        <taxon>Chitinophagia</taxon>
        <taxon>Chitinophagales</taxon>
        <taxon>Chitinophagaceae</taxon>
        <taxon>Flavihumibacter</taxon>
    </lineage>
</organism>
<dbReference type="SMART" id="SM00387">
    <property type="entry name" value="HATPase_c"/>
    <property type="match status" value="1"/>
</dbReference>
<dbReference type="Proteomes" id="UP000031408">
    <property type="component" value="Unassembled WGS sequence"/>
</dbReference>
<keyword evidence="6" id="KW-1133">Transmembrane helix</keyword>
<dbReference type="PROSITE" id="PS50109">
    <property type="entry name" value="HIS_KIN"/>
    <property type="match status" value="1"/>
</dbReference>
<accession>A0A0C1LLW1</accession>
<dbReference type="CDD" id="cd19410">
    <property type="entry name" value="HK9-like_sensor"/>
    <property type="match status" value="1"/>
</dbReference>
<evidence type="ECO:0000259" key="7">
    <source>
        <dbReference type="PROSITE" id="PS50109"/>
    </source>
</evidence>
<dbReference type="RefSeq" id="WP_039136177.1">
    <property type="nucleotide sequence ID" value="NZ_JSVC01000001.1"/>
</dbReference>
<evidence type="ECO:0000256" key="2">
    <source>
        <dbReference type="ARBA" id="ARBA00012438"/>
    </source>
</evidence>
<dbReference type="PANTHER" id="PTHR43304">
    <property type="entry name" value="PHYTOCHROME-LIKE PROTEIN CPH1"/>
    <property type="match status" value="1"/>
</dbReference>
<dbReference type="InterPro" id="IPR003594">
    <property type="entry name" value="HATPase_dom"/>
</dbReference>
<evidence type="ECO:0000256" key="6">
    <source>
        <dbReference type="SAM" id="Phobius"/>
    </source>
</evidence>
<dbReference type="CDD" id="cd00082">
    <property type="entry name" value="HisKA"/>
    <property type="match status" value="1"/>
</dbReference>
<dbReference type="AlphaFoldDB" id="A0A0C1LLW1"/>
<comment type="catalytic activity">
    <reaction evidence="1">
        <text>ATP + protein L-histidine = ADP + protein N-phospho-L-histidine.</text>
        <dbReference type="EC" id="2.7.13.3"/>
    </reaction>
</comment>
<feature type="domain" description="Histidine kinase" evidence="7">
    <location>
        <begin position="237"/>
        <end position="464"/>
    </location>
</feature>
<keyword evidence="4" id="KW-0808">Transferase</keyword>
<dbReference type="EMBL" id="JSVC01000001">
    <property type="protein sequence ID" value="KIC96328.1"/>
    <property type="molecule type" value="Genomic_DNA"/>
</dbReference>
<dbReference type="InterPro" id="IPR007891">
    <property type="entry name" value="CHASE3"/>
</dbReference>
<evidence type="ECO:0000313" key="8">
    <source>
        <dbReference type="EMBL" id="KIC96328.1"/>
    </source>
</evidence>
<gene>
    <name evidence="8" type="ORF">OI18_00790</name>
</gene>
<keyword evidence="5" id="KW-0418">Kinase</keyword>
<proteinExistence type="predicted"/>
<evidence type="ECO:0000256" key="4">
    <source>
        <dbReference type="ARBA" id="ARBA00022679"/>
    </source>
</evidence>
<feature type="transmembrane region" description="Helical" evidence="6">
    <location>
        <begin position="6"/>
        <end position="28"/>
    </location>
</feature>
<keyword evidence="9" id="KW-1185">Reference proteome</keyword>
<dbReference type="InterPro" id="IPR036097">
    <property type="entry name" value="HisK_dim/P_sf"/>
</dbReference>
<keyword evidence="6" id="KW-0472">Membrane</keyword>
<dbReference type="Pfam" id="PF02518">
    <property type="entry name" value="HATPase_c"/>
    <property type="match status" value="1"/>
</dbReference>
<comment type="caution">
    <text evidence="8">The sequence shown here is derived from an EMBL/GenBank/DDBJ whole genome shotgun (WGS) entry which is preliminary data.</text>
</comment>
<dbReference type="Gene3D" id="1.10.287.130">
    <property type="match status" value="1"/>
</dbReference>
<dbReference type="InterPro" id="IPR004358">
    <property type="entry name" value="Sig_transdc_His_kin-like_C"/>
</dbReference>
<evidence type="ECO:0000256" key="3">
    <source>
        <dbReference type="ARBA" id="ARBA00022553"/>
    </source>
</evidence>
<reference evidence="8 9" key="1">
    <citation type="submission" date="2014-11" db="EMBL/GenBank/DDBJ databases">
        <title>Genome sequence of Flavihumibacter solisilvae 3-3.</title>
        <authorList>
            <person name="Zhou G."/>
            <person name="Li M."/>
            <person name="Wang G."/>
        </authorList>
    </citation>
    <scope>NUCLEOTIDE SEQUENCE [LARGE SCALE GENOMIC DNA]</scope>
    <source>
        <strain evidence="8 9">3-3</strain>
    </source>
</reference>
<keyword evidence="6" id="KW-0812">Transmembrane</keyword>
<protein>
    <recommendedName>
        <fullName evidence="2">histidine kinase</fullName>
        <ecNumber evidence="2">2.7.13.3</ecNumber>
    </recommendedName>
</protein>
<evidence type="ECO:0000313" key="9">
    <source>
        <dbReference type="Proteomes" id="UP000031408"/>
    </source>
</evidence>
<dbReference type="SUPFAM" id="SSF47384">
    <property type="entry name" value="Homodimeric domain of signal transducing histidine kinase"/>
    <property type="match status" value="1"/>
</dbReference>
<dbReference type="STRING" id="1349421.OI18_00790"/>
<dbReference type="InterPro" id="IPR052162">
    <property type="entry name" value="Sensor_kinase/Photoreceptor"/>
</dbReference>
<dbReference type="Pfam" id="PF05227">
    <property type="entry name" value="CHASE3"/>
    <property type="match status" value="1"/>
</dbReference>
<evidence type="ECO:0000256" key="1">
    <source>
        <dbReference type="ARBA" id="ARBA00000085"/>
    </source>
</evidence>
<dbReference type="EC" id="2.7.13.3" evidence="2"/>
<dbReference type="Gene3D" id="3.30.565.10">
    <property type="entry name" value="Histidine kinase-like ATPase, C-terminal domain"/>
    <property type="match status" value="1"/>
</dbReference>
<dbReference type="InterPro" id="IPR005467">
    <property type="entry name" value="His_kinase_dom"/>
</dbReference>
<dbReference type="PRINTS" id="PR00344">
    <property type="entry name" value="BCTRLSENSOR"/>
</dbReference>